<name>A0A7S3KWM6_9STRA</name>
<protein>
    <recommendedName>
        <fullName evidence="3">CWH43-like N-terminal domain-containing protein</fullName>
    </recommendedName>
</protein>
<gene>
    <name evidence="4" type="ORF">ACOF00016_LOCUS1231</name>
</gene>
<evidence type="ECO:0000256" key="2">
    <source>
        <dbReference type="SAM" id="Phobius"/>
    </source>
</evidence>
<feature type="domain" description="CWH43-like N-terminal" evidence="3">
    <location>
        <begin position="170"/>
        <end position="317"/>
    </location>
</feature>
<dbReference type="EMBL" id="HBIM01001414">
    <property type="protein sequence ID" value="CAE0403006.1"/>
    <property type="molecule type" value="Transcribed_RNA"/>
</dbReference>
<feature type="region of interest" description="Disordered" evidence="1">
    <location>
        <begin position="214"/>
        <end position="234"/>
    </location>
</feature>
<keyword evidence="2" id="KW-0812">Transmembrane</keyword>
<evidence type="ECO:0000256" key="1">
    <source>
        <dbReference type="SAM" id="MobiDB-lite"/>
    </source>
</evidence>
<feature type="compositionally biased region" description="Low complexity" evidence="1">
    <location>
        <begin position="214"/>
        <end position="232"/>
    </location>
</feature>
<evidence type="ECO:0000313" key="4">
    <source>
        <dbReference type="EMBL" id="CAE0403006.1"/>
    </source>
</evidence>
<dbReference type="AlphaFoldDB" id="A0A7S3KWM6"/>
<feature type="transmembrane region" description="Helical" evidence="2">
    <location>
        <begin position="125"/>
        <end position="146"/>
    </location>
</feature>
<feature type="transmembrane region" description="Helical" evidence="2">
    <location>
        <begin position="186"/>
        <end position="206"/>
    </location>
</feature>
<keyword evidence="2" id="KW-0472">Membrane</keyword>
<reference evidence="4" key="1">
    <citation type="submission" date="2021-01" db="EMBL/GenBank/DDBJ databases">
        <authorList>
            <person name="Corre E."/>
            <person name="Pelletier E."/>
            <person name="Niang G."/>
            <person name="Scheremetjew M."/>
            <person name="Finn R."/>
            <person name="Kale V."/>
            <person name="Holt S."/>
            <person name="Cochrane G."/>
            <person name="Meng A."/>
            <person name="Brown T."/>
            <person name="Cohen L."/>
        </authorList>
    </citation>
    <scope>NUCLEOTIDE SEQUENCE</scope>
    <source>
        <strain evidence="4">CCMP127</strain>
    </source>
</reference>
<dbReference type="InterPro" id="IPR019402">
    <property type="entry name" value="CWH43_N"/>
</dbReference>
<dbReference type="Pfam" id="PF10277">
    <property type="entry name" value="Frag1"/>
    <property type="match status" value="1"/>
</dbReference>
<accession>A0A7S3KWM6</accession>
<evidence type="ECO:0000259" key="3">
    <source>
        <dbReference type="Pfam" id="PF10277"/>
    </source>
</evidence>
<organism evidence="4">
    <name type="scientific">Amphora coffeiformis</name>
    <dbReference type="NCBI Taxonomy" id="265554"/>
    <lineage>
        <taxon>Eukaryota</taxon>
        <taxon>Sar</taxon>
        <taxon>Stramenopiles</taxon>
        <taxon>Ochrophyta</taxon>
        <taxon>Bacillariophyta</taxon>
        <taxon>Bacillariophyceae</taxon>
        <taxon>Bacillariophycidae</taxon>
        <taxon>Thalassiophysales</taxon>
        <taxon>Catenulaceae</taxon>
        <taxon>Amphora</taxon>
    </lineage>
</organism>
<sequence>MSSSSSAPRRSRPRTTTIWLPVVGSLAGLVTIVAVYWLTHRHGQLPGINYNDTDDDDDNANVNNTTTGMALVTPPISLLGCQEPARTVYQVGFSLTAVLLGGVIYQWTRWFFPLIIASSFSWSAWMMRMGAYLAVVGLGGQGVITLEHDIWTKLVKQLQQRLEESSETTAITTISLSSQSMRHQQFAAVFFLGAALHCYMTVYFTLASSSSASSTKVRRSPSSSSPSVAKTSGNASCCYGAASRRIKLVCACLSVVSWPLAQAWHPAHQHTGNTSSTTATTTTAMMLTTWNIAGLAQYIAVGSYILFFGSYAMDFADLEIVDDDGSDKTIKTNETKHDNKKES</sequence>
<feature type="transmembrane region" description="Helical" evidence="2">
    <location>
        <begin position="18"/>
        <end position="38"/>
    </location>
</feature>
<proteinExistence type="predicted"/>
<keyword evidence="2" id="KW-1133">Transmembrane helix</keyword>
<feature type="transmembrane region" description="Helical" evidence="2">
    <location>
        <begin position="87"/>
        <end position="105"/>
    </location>
</feature>